<dbReference type="Gene3D" id="3.90.550.10">
    <property type="entry name" value="Spore Coat Polysaccharide Biosynthesis Protein SpsA, Chain A"/>
    <property type="match status" value="1"/>
</dbReference>
<dbReference type="InterPro" id="IPR006375">
    <property type="entry name" value="Man1P_GuaTrfase/Man6P_Isoase"/>
</dbReference>
<evidence type="ECO:0000256" key="8">
    <source>
        <dbReference type="RuleBase" id="RU004190"/>
    </source>
</evidence>
<dbReference type="FunFam" id="3.90.550.10:FF:000046">
    <property type="entry name" value="Mannose-1-phosphate guanylyltransferase (GDP)"/>
    <property type="match status" value="1"/>
</dbReference>
<evidence type="ECO:0000256" key="7">
    <source>
        <dbReference type="ARBA" id="ARBA00047343"/>
    </source>
</evidence>
<dbReference type="EMBL" id="JNAH01000007">
    <property type="protein sequence ID" value="KGF86502.1"/>
    <property type="molecule type" value="Genomic_DNA"/>
</dbReference>
<dbReference type="Gene3D" id="2.60.120.10">
    <property type="entry name" value="Jelly Rolls"/>
    <property type="match status" value="1"/>
</dbReference>
<dbReference type="eggNOG" id="COG0836">
    <property type="taxonomic scope" value="Bacteria"/>
</dbReference>
<dbReference type="InterPro" id="IPR051161">
    <property type="entry name" value="Mannose-6P_isomerase_type2"/>
</dbReference>
<evidence type="ECO:0000259" key="9">
    <source>
        <dbReference type="Pfam" id="PF00483"/>
    </source>
</evidence>
<comment type="similarity">
    <text evidence="1 8">Belongs to the mannose-6-phosphate isomerase type 2 family.</text>
</comment>
<dbReference type="GO" id="GO:0005525">
    <property type="term" value="F:GTP binding"/>
    <property type="evidence" value="ECO:0007669"/>
    <property type="project" value="UniProtKB-KW"/>
</dbReference>
<keyword evidence="6" id="KW-0342">GTP-binding</keyword>
<dbReference type="InterPro" id="IPR029044">
    <property type="entry name" value="Nucleotide-diphossugar_trans"/>
</dbReference>
<evidence type="ECO:0000256" key="5">
    <source>
        <dbReference type="ARBA" id="ARBA00022741"/>
    </source>
</evidence>
<evidence type="ECO:0000313" key="11">
    <source>
        <dbReference type="EMBL" id="KGF86502.1"/>
    </source>
</evidence>
<dbReference type="PANTHER" id="PTHR46390:SF1">
    <property type="entry name" value="MANNOSE-1-PHOSPHATE GUANYLYLTRANSFERASE"/>
    <property type="match status" value="1"/>
</dbReference>
<dbReference type="Pfam" id="PF00483">
    <property type="entry name" value="NTP_transferase"/>
    <property type="match status" value="1"/>
</dbReference>
<proteinExistence type="inferred from homology"/>
<keyword evidence="5" id="KW-0547">Nucleotide-binding</keyword>
<keyword evidence="3 11" id="KW-0808">Transferase</keyword>
<evidence type="ECO:0000259" key="10">
    <source>
        <dbReference type="Pfam" id="PF01050"/>
    </source>
</evidence>
<dbReference type="GO" id="GO:0004475">
    <property type="term" value="F:mannose-1-phosphate guanylyltransferase (GTP) activity"/>
    <property type="evidence" value="ECO:0007669"/>
    <property type="project" value="UniProtKB-EC"/>
</dbReference>
<reference evidence="12" key="1">
    <citation type="journal article" date="2014" name="Sci. Data">
        <title>Genomes of diverse isolates of the marine cyanobacterium Prochlorococcus.</title>
        <authorList>
            <person name="Biller S."/>
            <person name="Berube P."/>
            <person name="Thompson J."/>
            <person name="Kelly L."/>
            <person name="Roggensack S."/>
            <person name="Awad L."/>
            <person name="Roache-Johnson K."/>
            <person name="Ding H."/>
            <person name="Giovannoni S.J."/>
            <person name="Moore L.R."/>
            <person name="Chisholm S.W."/>
        </authorList>
    </citation>
    <scope>NUCLEOTIDE SEQUENCE [LARGE SCALE GENOMIC DNA]</scope>
    <source>
        <strain evidence="12">GP2</strain>
    </source>
</reference>
<dbReference type="SUPFAM" id="SSF51182">
    <property type="entry name" value="RmlC-like cupins"/>
    <property type="match status" value="1"/>
</dbReference>
<dbReference type="InterPro" id="IPR011051">
    <property type="entry name" value="RmlC_Cupin_sf"/>
</dbReference>
<evidence type="ECO:0000256" key="3">
    <source>
        <dbReference type="ARBA" id="ARBA00022679"/>
    </source>
</evidence>
<dbReference type="FunFam" id="2.60.120.10:FF:000032">
    <property type="entry name" value="Mannose-1-phosphate guanylyltransferase/mannose-6-phosphate isomerase"/>
    <property type="match status" value="1"/>
</dbReference>
<dbReference type="STRING" id="59925.EU91_1264"/>
<sequence length="474" mass="54445">MLLSGGSGTRLWPLSRSSYPKQYLTLNKNSKYTLLQETYLRLKGIKFLKNPIIICNEEQRFIVAEQMRTINVEPESILLEPCGRNTASAIALAALIGIKEKNDPLLLVLASDHKIEKNKKFRETIEEGIVFANRGRLVTFGVVPSTSETGFGYIESMEELSKETKSSDIKSFIEKPNKELVKKLLKDRHYTWNSGIFLFKASSIISELRKYQPEIVETCEKCLEKKIEDLSFRRIDHNLFKKSPNISIDIAVMEKTKLGTVIPLDVGWNDLGSWKSMWESSFKDVNNNSLEGKTIIKDVKNSYLKSDNRLLVGLGLNNIAAIDTEDAILISNKNSIDSLKDIIKELDKNNYRELKINNKVHRPWGHYVSLMENKNWQVKKIEINPYESISLQMHHHRSEHWVIVSGKAKIEINNETFLMNKNESTYVPQGAKHRLSNPFSFPLILIEVQSGTYLGEDDIVRFEDKYKRNTDNSE</sequence>
<comment type="catalytic activity">
    <reaction evidence="7">
        <text>alpha-D-mannose 1-phosphate + GTP + H(+) = GDP-alpha-D-mannose + diphosphate</text>
        <dbReference type="Rhea" id="RHEA:15229"/>
        <dbReference type="ChEBI" id="CHEBI:15378"/>
        <dbReference type="ChEBI" id="CHEBI:33019"/>
        <dbReference type="ChEBI" id="CHEBI:37565"/>
        <dbReference type="ChEBI" id="CHEBI:57527"/>
        <dbReference type="ChEBI" id="CHEBI:58409"/>
        <dbReference type="EC" id="2.7.7.13"/>
    </reaction>
</comment>
<dbReference type="CDD" id="cd02509">
    <property type="entry name" value="GDP-M1P_Guanylyltransferase"/>
    <property type="match status" value="1"/>
</dbReference>
<evidence type="ECO:0000256" key="2">
    <source>
        <dbReference type="ARBA" id="ARBA00012387"/>
    </source>
</evidence>
<feature type="domain" description="Mannose-6-phosphate isomerase type II C-terminal" evidence="10">
    <location>
        <begin position="350"/>
        <end position="464"/>
    </location>
</feature>
<evidence type="ECO:0000256" key="6">
    <source>
        <dbReference type="ARBA" id="ARBA00023134"/>
    </source>
</evidence>
<dbReference type="eggNOG" id="COG0662">
    <property type="taxonomic scope" value="Bacteria"/>
</dbReference>
<dbReference type="InterPro" id="IPR005835">
    <property type="entry name" value="NTP_transferase_dom"/>
</dbReference>
<evidence type="ECO:0000256" key="4">
    <source>
        <dbReference type="ARBA" id="ARBA00022695"/>
    </source>
</evidence>
<dbReference type="PANTHER" id="PTHR46390">
    <property type="entry name" value="MANNOSE-1-PHOSPHATE GUANYLYLTRANSFERASE"/>
    <property type="match status" value="1"/>
</dbReference>
<evidence type="ECO:0000313" key="12">
    <source>
        <dbReference type="Proteomes" id="UP000030598"/>
    </source>
</evidence>
<dbReference type="InterPro" id="IPR014710">
    <property type="entry name" value="RmlC-like_jellyroll"/>
</dbReference>
<dbReference type="Proteomes" id="UP000030598">
    <property type="component" value="Unassembled WGS sequence"/>
</dbReference>
<dbReference type="GO" id="GO:0009298">
    <property type="term" value="P:GDP-mannose biosynthetic process"/>
    <property type="evidence" value="ECO:0007669"/>
    <property type="project" value="TreeGrafter"/>
</dbReference>
<comment type="caution">
    <text evidence="11">The sequence shown here is derived from an EMBL/GenBank/DDBJ whole genome shotgun (WGS) entry which is preliminary data.</text>
</comment>
<dbReference type="SUPFAM" id="SSF53448">
    <property type="entry name" value="Nucleotide-diphospho-sugar transferases"/>
    <property type="match status" value="1"/>
</dbReference>
<dbReference type="InterPro" id="IPR001538">
    <property type="entry name" value="Man6P_isomerase-2_C"/>
</dbReference>
<dbReference type="InterPro" id="IPR049577">
    <property type="entry name" value="GMPP_N"/>
</dbReference>
<dbReference type="GO" id="GO:0000271">
    <property type="term" value="P:polysaccharide biosynthetic process"/>
    <property type="evidence" value="ECO:0007669"/>
    <property type="project" value="InterPro"/>
</dbReference>
<keyword evidence="4 11" id="KW-0548">Nucleotidyltransferase</keyword>
<protein>
    <recommendedName>
        <fullName evidence="2">mannose-1-phosphate guanylyltransferase</fullName>
        <ecNumber evidence="2">2.7.7.13</ecNumber>
    </recommendedName>
</protein>
<gene>
    <name evidence="11" type="ORF">EU91_1264</name>
</gene>
<dbReference type="Pfam" id="PF01050">
    <property type="entry name" value="MannoseP_isomer"/>
    <property type="match status" value="1"/>
</dbReference>
<dbReference type="CDD" id="cd02213">
    <property type="entry name" value="cupin_PMI_typeII_C"/>
    <property type="match status" value="1"/>
</dbReference>
<dbReference type="AlphaFoldDB" id="A0A0A1ZA95"/>
<organism evidence="11 12">
    <name type="scientific">Prochlorococcus marinus str. GP2</name>
    <dbReference type="NCBI Taxonomy" id="59925"/>
    <lineage>
        <taxon>Bacteria</taxon>
        <taxon>Bacillati</taxon>
        <taxon>Cyanobacteriota</taxon>
        <taxon>Cyanophyceae</taxon>
        <taxon>Synechococcales</taxon>
        <taxon>Prochlorococcaceae</taxon>
        <taxon>Prochlorococcus</taxon>
    </lineage>
</organism>
<evidence type="ECO:0000256" key="1">
    <source>
        <dbReference type="ARBA" id="ARBA00006115"/>
    </source>
</evidence>
<dbReference type="EC" id="2.7.7.13" evidence="2"/>
<name>A0A0A1ZA95_PROMR</name>
<accession>A0A0A1ZA95</accession>
<feature type="domain" description="Nucleotidyl transferase" evidence="9">
    <location>
        <begin position="1"/>
        <end position="283"/>
    </location>
</feature>
<dbReference type="NCBIfam" id="TIGR01479">
    <property type="entry name" value="GMP_PMI"/>
    <property type="match status" value="1"/>
</dbReference>